<dbReference type="PANTHER" id="PTHR38436:SF1">
    <property type="entry name" value="ESTER CYCLASE"/>
    <property type="match status" value="1"/>
</dbReference>
<sequence>MKKNLLSILLGFAIFAGSILAQQSSVEAASTPKGNLAETNKKIVESFWNGIFNQHDVSFIHTYVGTVYIQHSPSFKDGKDAFQSAISAYLIQFPYSSAEIKRIVSDKDYVFIHNNVKLNPNDPGQAAVDIFRVKDGKIIEHWDVLQDIPEKAENNNTMF</sequence>
<organism evidence="2 3">
    <name type="scientific">Pelosinus propionicus DSM 13327</name>
    <dbReference type="NCBI Taxonomy" id="1123291"/>
    <lineage>
        <taxon>Bacteria</taxon>
        <taxon>Bacillati</taxon>
        <taxon>Bacillota</taxon>
        <taxon>Negativicutes</taxon>
        <taxon>Selenomonadales</taxon>
        <taxon>Sporomusaceae</taxon>
        <taxon>Pelosinus</taxon>
    </lineage>
</organism>
<dbReference type="InterPro" id="IPR009959">
    <property type="entry name" value="Cyclase_SnoaL-like"/>
</dbReference>
<evidence type="ECO:0000313" key="2">
    <source>
        <dbReference type="EMBL" id="SFL50602.1"/>
    </source>
</evidence>
<feature type="signal peptide" evidence="1">
    <location>
        <begin position="1"/>
        <end position="21"/>
    </location>
</feature>
<dbReference type="STRING" id="1123291.SAMN04490355_100734"/>
<dbReference type="GO" id="GO:0030638">
    <property type="term" value="P:polyketide metabolic process"/>
    <property type="evidence" value="ECO:0007669"/>
    <property type="project" value="InterPro"/>
</dbReference>
<dbReference type="SUPFAM" id="SSF54427">
    <property type="entry name" value="NTF2-like"/>
    <property type="match status" value="1"/>
</dbReference>
<name>A0A1I4I888_9FIRM</name>
<accession>A0A1I4I888</accession>
<dbReference type="Pfam" id="PF07366">
    <property type="entry name" value="SnoaL"/>
    <property type="match status" value="1"/>
</dbReference>
<proteinExistence type="predicted"/>
<dbReference type="PANTHER" id="PTHR38436">
    <property type="entry name" value="POLYKETIDE CYCLASE SNOAL-LIKE DOMAIN"/>
    <property type="match status" value="1"/>
</dbReference>
<evidence type="ECO:0000256" key="1">
    <source>
        <dbReference type="SAM" id="SignalP"/>
    </source>
</evidence>
<evidence type="ECO:0000313" key="3">
    <source>
        <dbReference type="Proteomes" id="UP000199520"/>
    </source>
</evidence>
<reference evidence="3" key="1">
    <citation type="submission" date="2016-10" db="EMBL/GenBank/DDBJ databases">
        <authorList>
            <person name="Varghese N."/>
            <person name="Submissions S."/>
        </authorList>
    </citation>
    <scope>NUCLEOTIDE SEQUENCE [LARGE SCALE GENOMIC DNA]</scope>
    <source>
        <strain evidence="3">DSM 13327</strain>
    </source>
</reference>
<keyword evidence="1" id="KW-0732">Signal</keyword>
<dbReference type="Proteomes" id="UP000199520">
    <property type="component" value="Unassembled WGS sequence"/>
</dbReference>
<protein>
    <submittedName>
        <fullName evidence="2">Predicted SnoaL-like aldol condensation-catalyzing enzyme</fullName>
    </submittedName>
</protein>
<dbReference type="OrthoDB" id="9812089at2"/>
<dbReference type="Gene3D" id="3.10.450.50">
    <property type="match status" value="1"/>
</dbReference>
<dbReference type="EMBL" id="FOTS01000007">
    <property type="protein sequence ID" value="SFL50602.1"/>
    <property type="molecule type" value="Genomic_DNA"/>
</dbReference>
<dbReference type="RefSeq" id="WP_090933560.1">
    <property type="nucleotide sequence ID" value="NZ_FOTS01000007.1"/>
</dbReference>
<keyword evidence="3" id="KW-1185">Reference proteome</keyword>
<dbReference type="AlphaFoldDB" id="A0A1I4I888"/>
<dbReference type="InterPro" id="IPR032710">
    <property type="entry name" value="NTF2-like_dom_sf"/>
</dbReference>
<feature type="chain" id="PRO_5038534940" evidence="1">
    <location>
        <begin position="22"/>
        <end position="159"/>
    </location>
</feature>
<gene>
    <name evidence="2" type="ORF">SAMN04490355_100734</name>
</gene>